<dbReference type="EMBL" id="JBFMKM010000013">
    <property type="protein sequence ID" value="KAL1301489.1"/>
    <property type="molecule type" value="Genomic_DNA"/>
</dbReference>
<dbReference type="InterPro" id="IPR001382">
    <property type="entry name" value="Glyco_hydro_47"/>
</dbReference>
<sequence>MTCFSRRGATVYLLALFIVCTLYTLYNGSEYLSQPPTPKALEPPPPRPSGFTRWKDLPAHYPVTSMILLPTGSAEPLPRIQNVFEPETALQKLEREERLDAVKKSFIHSWEGYKRHAWLQDEVTPLTGEFKNGFGGWGATLVDSLDTLWIMGLKKDFAMAVRALDRIDFSTSPLFQINIFETTIRYLGGFLSAYDLSEGKYPTLLQKAIEIGDMLYVAFDTPNRMPIMHWDWRHAASGGMQETPRSVLGAEYGSFSLEFTRLSQLSGDPKYYDAIQRIMDIFEAQQNDTKVPGIWPIHLDARSQDFTKDRSFTLGALADSLYEYLPKQHLLLGGRSPHYRQMYQAFIEVAKEKLFYRALNPQNAPLLFSGSGKTFHAPDVMLRTEGAHLTCFVGGMVGLAARAFGSPEDLQTARQLVDGCIWAYESMPTGVMPENFLASACHGDDDCVWSEEKWHQAIRDAHRNRDAVTMSLSDHAQKVINEKNLVPGMTDIIDPRYLLRPEAIESVFIMYRITGDKRLQDKAWTMFQSIERHAKTAIAYASIEDVTAKDVKDVKHSDSMESFWTGETLKYFYLIFSEPDVISLDEFVFNTEAHPLRRP</sequence>
<dbReference type="RefSeq" id="XP_069197765.1">
    <property type="nucleotide sequence ID" value="XM_069345563.1"/>
</dbReference>
<keyword evidence="7" id="KW-0812">Transmembrane</keyword>
<feature type="transmembrane region" description="Helical" evidence="7">
    <location>
        <begin position="9"/>
        <end position="26"/>
    </location>
</feature>
<accession>A0ABR3P600</accession>
<dbReference type="SUPFAM" id="SSF48225">
    <property type="entry name" value="Seven-hairpin glycosidases"/>
    <property type="match status" value="1"/>
</dbReference>
<evidence type="ECO:0000256" key="6">
    <source>
        <dbReference type="RuleBase" id="RU361193"/>
    </source>
</evidence>
<dbReference type="Pfam" id="PF01532">
    <property type="entry name" value="Glyco_hydro_47"/>
    <property type="match status" value="1"/>
</dbReference>
<evidence type="ECO:0000256" key="5">
    <source>
        <dbReference type="ARBA" id="ARBA00023157"/>
    </source>
</evidence>
<keyword evidence="6" id="KW-0326">Glycosidase</keyword>
<evidence type="ECO:0000256" key="7">
    <source>
        <dbReference type="SAM" id="Phobius"/>
    </source>
</evidence>
<dbReference type="EC" id="3.2.1.-" evidence="6"/>
<keyword evidence="4 6" id="KW-0378">Hydrolase</keyword>
<evidence type="ECO:0000313" key="9">
    <source>
        <dbReference type="Proteomes" id="UP001562354"/>
    </source>
</evidence>
<reference evidence="8 9" key="1">
    <citation type="submission" date="2024-07" db="EMBL/GenBank/DDBJ databases">
        <title>Draft sequence of the Neodothiora populina.</title>
        <authorList>
            <person name="Drown D.D."/>
            <person name="Schuette U.S."/>
            <person name="Buechlein A.B."/>
            <person name="Rusch D.R."/>
            <person name="Winton L.W."/>
            <person name="Adams G.A."/>
        </authorList>
    </citation>
    <scope>NUCLEOTIDE SEQUENCE [LARGE SCALE GENOMIC DNA]</scope>
    <source>
        <strain evidence="8 9">CPC 39397</strain>
    </source>
</reference>
<dbReference type="Gene3D" id="1.50.10.10">
    <property type="match status" value="1"/>
</dbReference>
<dbReference type="GeneID" id="95979434"/>
<evidence type="ECO:0000256" key="1">
    <source>
        <dbReference type="ARBA" id="ARBA00001913"/>
    </source>
</evidence>
<evidence type="ECO:0000256" key="3">
    <source>
        <dbReference type="ARBA" id="ARBA00007658"/>
    </source>
</evidence>
<dbReference type="InterPro" id="IPR050749">
    <property type="entry name" value="Glycosyl_Hydrolase_47"/>
</dbReference>
<evidence type="ECO:0000313" key="8">
    <source>
        <dbReference type="EMBL" id="KAL1301489.1"/>
    </source>
</evidence>
<gene>
    <name evidence="8" type="ORF">AAFC00_005735</name>
</gene>
<comment type="cofactor">
    <cofactor evidence="1">
        <name>Ca(2+)</name>
        <dbReference type="ChEBI" id="CHEBI:29108"/>
    </cofactor>
</comment>
<dbReference type="InterPro" id="IPR012341">
    <property type="entry name" value="6hp_glycosidase-like_sf"/>
</dbReference>
<name>A0ABR3P600_9PEZI</name>
<keyword evidence="5" id="KW-1015">Disulfide bond</keyword>
<dbReference type="Proteomes" id="UP001562354">
    <property type="component" value="Unassembled WGS sequence"/>
</dbReference>
<dbReference type="PANTHER" id="PTHR11742:SF49">
    <property type="entry name" value="ALPHA-1,2-MANNOSIDASE"/>
    <property type="match status" value="1"/>
</dbReference>
<comment type="pathway">
    <text evidence="2">Protein modification; protein glycosylation.</text>
</comment>
<protein>
    <recommendedName>
        <fullName evidence="6">alpha-1,2-Mannosidase</fullName>
        <ecNumber evidence="6">3.2.1.-</ecNumber>
    </recommendedName>
</protein>
<organism evidence="8 9">
    <name type="scientific">Neodothiora populina</name>
    <dbReference type="NCBI Taxonomy" id="2781224"/>
    <lineage>
        <taxon>Eukaryota</taxon>
        <taxon>Fungi</taxon>
        <taxon>Dikarya</taxon>
        <taxon>Ascomycota</taxon>
        <taxon>Pezizomycotina</taxon>
        <taxon>Dothideomycetes</taxon>
        <taxon>Dothideomycetidae</taxon>
        <taxon>Dothideales</taxon>
        <taxon>Dothioraceae</taxon>
        <taxon>Neodothiora</taxon>
    </lineage>
</organism>
<evidence type="ECO:0000256" key="2">
    <source>
        <dbReference type="ARBA" id="ARBA00004922"/>
    </source>
</evidence>
<keyword evidence="7" id="KW-0472">Membrane</keyword>
<comment type="caution">
    <text evidence="8">The sequence shown here is derived from an EMBL/GenBank/DDBJ whole genome shotgun (WGS) entry which is preliminary data.</text>
</comment>
<dbReference type="PRINTS" id="PR00747">
    <property type="entry name" value="GLYHDRLASE47"/>
</dbReference>
<keyword evidence="7" id="KW-1133">Transmembrane helix</keyword>
<proteinExistence type="inferred from homology"/>
<keyword evidence="9" id="KW-1185">Reference proteome</keyword>
<evidence type="ECO:0000256" key="4">
    <source>
        <dbReference type="ARBA" id="ARBA00022801"/>
    </source>
</evidence>
<comment type="similarity">
    <text evidence="3 6">Belongs to the glycosyl hydrolase 47 family.</text>
</comment>
<dbReference type="InterPro" id="IPR036026">
    <property type="entry name" value="Seven-hairpin_glycosidases"/>
</dbReference>
<dbReference type="PANTHER" id="PTHR11742">
    <property type="entry name" value="MANNOSYL-OLIGOSACCHARIDE ALPHA-1,2-MANNOSIDASE-RELATED"/>
    <property type="match status" value="1"/>
</dbReference>